<sequence>MNILLFGATGRVGNHIIKLAAESSHLYTLFVRSPEKLASPLPPNMRLFQGNAVEKRDVHKALQGQDGVISCLSTDKNNVLSAFTPILCEGMAEQGIKRVITVGTAGILQSRSEPGTFRFLSKESKRKTTIAAQDHLSVYNTFRKTNLDWTIICPTYLPEGEITGLARYEKDMLPIDGSRVTTGDTAAFTYHEFFNQAFVRTRVGLAE</sequence>
<evidence type="ECO:0000313" key="3">
    <source>
        <dbReference type="Proteomes" id="UP000278746"/>
    </source>
</evidence>
<reference evidence="2 3" key="1">
    <citation type="submission" date="2018-10" db="EMBL/GenBank/DDBJ databases">
        <title>Bacillus Keqinensis sp. nov., a moderately halophilic bacterium isolated from a saline-alkaline lake.</title>
        <authorList>
            <person name="Wang H."/>
        </authorList>
    </citation>
    <scope>NUCLEOTIDE SEQUENCE [LARGE SCALE GENOMIC DNA]</scope>
    <source>
        <strain evidence="2 3">KQ-3</strain>
    </source>
</reference>
<dbReference type="AlphaFoldDB" id="A0A3M7TT88"/>
<dbReference type="RefSeq" id="WP_122896189.1">
    <property type="nucleotide sequence ID" value="NZ_RHIB01000001.1"/>
</dbReference>
<feature type="domain" description="NAD(P)-binding" evidence="1">
    <location>
        <begin position="7"/>
        <end position="190"/>
    </location>
</feature>
<protein>
    <recommendedName>
        <fullName evidence="1">NAD(P)-binding domain-containing protein</fullName>
    </recommendedName>
</protein>
<evidence type="ECO:0000259" key="1">
    <source>
        <dbReference type="Pfam" id="PF13460"/>
    </source>
</evidence>
<dbReference type="InterPro" id="IPR036291">
    <property type="entry name" value="NAD(P)-bd_dom_sf"/>
</dbReference>
<dbReference type="PANTHER" id="PTHR43355:SF2">
    <property type="entry name" value="FLAVIN REDUCTASE (NADPH)"/>
    <property type="match status" value="1"/>
</dbReference>
<keyword evidence="3" id="KW-1185">Reference proteome</keyword>
<evidence type="ECO:0000313" key="2">
    <source>
        <dbReference type="EMBL" id="RNA68663.1"/>
    </source>
</evidence>
<dbReference type="PANTHER" id="PTHR43355">
    <property type="entry name" value="FLAVIN REDUCTASE (NADPH)"/>
    <property type="match status" value="1"/>
</dbReference>
<dbReference type="OrthoDB" id="9785372at2"/>
<dbReference type="InterPro" id="IPR051606">
    <property type="entry name" value="Polyketide_Oxido-like"/>
</dbReference>
<proteinExistence type="predicted"/>
<organism evidence="2 3">
    <name type="scientific">Alteribacter keqinensis</name>
    <dbReference type="NCBI Taxonomy" id="2483800"/>
    <lineage>
        <taxon>Bacteria</taxon>
        <taxon>Bacillati</taxon>
        <taxon>Bacillota</taxon>
        <taxon>Bacilli</taxon>
        <taxon>Bacillales</taxon>
        <taxon>Bacillaceae</taxon>
        <taxon>Alteribacter</taxon>
    </lineage>
</organism>
<dbReference type="GO" id="GO:0016646">
    <property type="term" value="F:oxidoreductase activity, acting on the CH-NH group of donors, NAD or NADP as acceptor"/>
    <property type="evidence" value="ECO:0007669"/>
    <property type="project" value="TreeGrafter"/>
</dbReference>
<dbReference type="InterPro" id="IPR016040">
    <property type="entry name" value="NAD(P)-bd_dom"/>
</dbReference>
<dbReference type="Pfam" id="PF13460">
    <property type="entry name" value="NAD_binding_10"/>
    <property type="match status" value="1"/>
</dbReference>
<comment type="caution">
    <text evidence="2">The sequence shown here is derived from an EMBL/GenBank/DDBJ whole genome shotgun (WGS) entry which is preliminary data.</text>
</comment>
<dbReference type="EMBL" id="RHIB01000001">
    <property type="protein sequence ID" value="RNA68663.1"/>
    <property type="molecule type" value="Genomic_DNA"/>
</dbReference>
<dbReference type="Proteomes" id="UP000278746">
    <property type="component" value="Unassembled WGS sequence"/>
</dbReference>
<accession>A0A3M7TT88</accession>
<gene>
    <name evidence="2" type="ORF">EBO34_01460</name>
</gene>
<name>A0A3M7TT88_9BACI</name>
<dbReference type="Gene3D" id="3.40.50.720">
    <property type="entry name" value="NAD(P)-binding Rossmann-like Domain"/>
    <property type="match status" value="1"/>
</dbReference>
<dbReference type="SUPFAM" id="SSF51735">
    <property type="entry name" value="NAD(P)-binding Rossmann-fold domains"/>
    <property type="match status" value="1"/>
</dbReference>